<dbReference type="AlphaFoldDB" id="A0AB39XB96"/>
<protein>
    <submittedName>
        <fullName evidence="2">Uncharacterized protein</fullName>
    </submittedName>
</protein>
<accession>A0AB39XB96</accession>
<feature type="signal peptide" evidence="1">
    <location>
        <begin position="1"/>
        <end position="21"/>
    </location>
</feature>
<sequence>MKPSLRILPPLAVTAATLFLAACGGNSSPDIPTPPPPPPPPPPVTYSLSGTVSGLAGDLVISANTEELSVTENGDITFVTEFSSGDEVDVAIVSQPPTQTCEITSAASFTFSDADIDDLTIVCTTLETLTIRGQIFDPVGTDANLTVMPYSDSVVSSSIDGNGYYELVLSTASSASAVEADSETALQLLVQGQDDWAPVVLSSRLVGLSHLVELAGSDRVLDASELAQVNIGAFTTARDAQIQILSRDMPINASTLALIQQEQDIWLQLEMAAMVQLLIADFLEDLAAADLTTLEILLNVDLYTSLLGDLDGDELAARVQLLIEDPSYLGDANWANLEGEYIELEPTAFYLPQTGDADNRLKLYLEAGQVALTGFMKEGFTPVAIEEDGRVLALPDDEPAYSIYLDVDLEQFGLSAEEISAYQEEFGSNSVDLLTIFEHDFRLLSTDESSITVLNSFRHSTKEKRVASTLLERDIVFPPVVLSNQKNPLVFANMATLREQAPVFAISSMNQLLIPLAQISTNEGIGIANLGTLQEVTLHENGRATMGEVEFSWSLSADQRELTLLLPYTTPSAVPATLEAKLFWRKFDDYAQDMIAEFNFDSYGTPKQQHILSRAAVLPGENVSSDVLLSTSETSVINYMLGTHQNLWDANKGMVYSNLLRVPNDNAPADGYLFSSDNVAITHRLTCENFISAHELEQTVAKCLDDQYIWQPLAPTTPWQRAGTAIFVGGATCNPNTEVCPGRYYQVLDSLEDLGVHTVLQSSKYLVESAGVPSYIETSYQLQTLIGVSPDPVVNPIEPTEPMKFEAPLQNYPRVLQ</sequence>
<dbReference type="PROSITE" id="PS51257">
    <property type="entry name" value="PROKAR_LIPOPROTEIN"/>
    <property type="match status" value="1"/>
</dbReference>
<gene>
    <name evidence="2" type="ORF">AB8S08_02290</name>
</gene>
<evidence type="ECO:0000256" key="1">
    <source>
        <dbReference type="SAM" id="SignalP"/>
    </source>
</evidence>
<proteinExistence type="predicted"/>
<evidence type="ECO:0000313" key="2">
    <source>
        <dbReference type="EMBL" id="XDV10052.1"/>
    </source>
</evidence>
<organism evidence="2">
    <name type="scientific">Pseudidiomarina sp. PP-1MA</name>
    <dbReference type="NCBI Taxonomy" id="3237706"/>
    <lineage>
        <taxon>Bacteria</taxon>
        <taxon>Pseudomonadati</taxon>
        <taxon>Pseudomonadota</taxon>
        <taxon>Gammaproteobacteria</taxon>
        <taxon>Alteromonadales</taxon>
        <taxon>Idiomarinaceae</taxon>
        <taxon>Pseudidiomarina</taxon>
    </lineage>
</organism>
<dbReference type="EMBL" id="CP165718">
    <property type="protein sequence ID" value="XDV10052.1"/>
    <property type="molecule type" value="Genomic_DNA"/>
</dbReference>
<feature type="chain" id="PRO_5044320124" evidence="1">
    <location>
        <begin position="22"/>
        <end position="817"/>
    </location>
</feature>
<reference evidence="2" key="1">
    <citation type="submission" date="2024-07" db="EMBL/GenBank/DDBJ databases">
        <title>Whole genome sequence of bacterial strains from algal surface.</title>
        <authorList>
            <person name="Kumar P."/>
        </authorList>
    </citation>
    <scope>NUCLEOTIDE SEQUENCE</scope>
    <source>
        <strain evidence="2">PP-1MA</strain>
    </source>
</reference>
<keyword evidence="1" id="KW-0732">Signal</keyword>
<name>A0AB39XB96_9GAMM</name>
<dbReference type="RefSeq" id="WP_369743337.1">
    <property type="nucleotide sequence ID" value="NZ_CP165718.1"/>
</dbReference>